<dbReference type="Gene3D" id="3.40.50.1820">
    <property type="entry name" value="alpha/beta hydrolase"/>
    <property type="match status" value="1"/>
</dbReference>
<dbReference type="EMBL" id="JAAXOW010000002">
    <property type="protein sequence ID" value="NKX93027.1"/>
    <property type="molecule type" value="Genomic_DNA"/>
</dbReference>
<evidence type="ECO:0000313" key="2">
    <source>
        <dbReference type="Proteomes" id="UP000774283"/>
    </source>
</evidence>
<organism evidence="1 2">
    <name type="scientific">Sanguibacter hominis ATCC BAA-789</name>
    <dbReference type="NCBI Taxonomy" id="1312740"/>
    <lineage>
        <taxon>Bacteria</taxon>
        <taxon>Bacillati</taxon>
        <taxon>Actinomycetota</taxon>
        <taxon>Actinomycetes</taxon>
        <taxon>Micrococcales</taxon>
        <taxon>Sanguibacteraceae</taxon>
        <taxon>Sanguibacter</taxon>
    </lineage>
</organism>
<keyword evidence="2" id="KW-1185">Reference proteome</keyword>
<dbReference type="AlphaFoldDB" id="A0A9X5FDC1"/>
<sequence>MALALMTPGGVAGAAPQASVAPLAPVTAPGPSTSEAGRVTVATDDYGSTITWRHEGDLPLGDARPEFFADGAVLGVPTRFGPVLRLRVAGATALNASSIAVVASGRLLDGPASAAAAGARATVGSVAAGAAGDVGAGAAALTAVKAPSKTITSDPGKPGKLKTTSFDYKLPGVRVEGYAARVEMKGHVVMPVGARGQRPVVVFLHGRHATCYVGGEVTGDWPCLAPAKPIPSHLGYVYAQKLLASQGYVTVSISANGINGQDWADPDGGSKARADLVRRHLDVLADWQVGKGRGPAARTKLKGAMNLRRVMTVGHSRGGEGVVRAAIRAGSGDRFRIKGQVLVAPTDFGRQVAVGVPTTVLLPFCDGDVSDLQGQQYVDQGARIAAGDRSLKTSVLIMGTNHNFFNTQWTPGVAKAPADDDVWGDDPLCGKTAPTRLSAKQQRDVGATYIAAAARTYLTSNRSAAPLLDGTPVRARSAGRAVALVHATGGNRRTVVRPSAGLTIKAARGATAFVCEGGQSEGPQSCDPTQSLSSPHWPAPAFETTADPVRGVLVSWRKAGARVTFPDTPALDGKSYLDLRLVVMPGRGKPDLSVVLKDGRGRRVTLRPQASAQRLPSGAWNHAWAQNVRYRLPAASKIDLASVTSLTLTSRSAAGKVVLLDVTAAKAKPAVTTANVRNVAFLDVPAATLVTAVADGEQTATVRIPVRGSFASTAKVWVDVIDAQRGPGVNGSGLRTIKPGQRYVDVAVTYYGDDVYVDESSGDLAGYTIVATARRNAVVDTYLGAVHTRSRSPRPTLSIVQTDVTAAPGGSLVWQVRLSGPVSQETYLTATAAPVSGTPIRVSDLVPAWAALRVPAVDPRTSLADAGLAIEAVIPAGATSAVFEIPVRRTAAAGGAVRLELPQEGYLTAPVTLRGTITG</sequence>
<protein>
    <recommendedName>
        <fullName evidence="3">Secreted protein</fullName>
    </recommendedName>
</protein>
<name>A0A9X5FDC1_9MICO</name>
<dbReference type="Proteomes" id="UP000774283">
    <property type="component" value="Unassembled WGS sequence"/>
</dbReference>
<evidence type="ECO:0008006" key="3">
    <source>
        <dbReference type="Google" id="ProtNLM"/>
    </source>
</evidence>
<proteinExistence type="predicted"/>
<accession>A0A9X5FDC1</accession>
<dbReference type="SUPFAM" id="SSF53474">
    <property type="entry name" value="alpha/beta-Hydrolases"/>
    <property type="match status" value="1"/>
</dbReference>
<dbReference type="RefSeq" id="WP_168447117.1">
    <property type="nucleotide sequence ID" value="NZ_JAAXOW010000002.1"/>
</dbReference>
<gene>
    <name evidence="1" type="ORF">HF995_07020</name>
</gene>
<evidence type="ECO:0000313" key="1">
    <source>
        <dbReference type="EMBL" id="NKX93027.1"/>
    </source>
</evidence>
<reference evidence="1 2" key="1">
    <citation type="submission" date="2020-04" db="EMBL/GenBank/DDBJ databases">
        <title>MicrobeNet Type strains.</title>
        <authorList>
            <person name="Nicholson A.C."/>
        </authorList>
    </citation>
    <scope>NUCLEOTIDE SEQUENCE [LARGE SCALE GENOMIC DNA]</scope>
    <source>
        <strain evidence="1 2">ATCC BAA-789</strain>
    </source>
</reference>
<dbReference type="InterPro" id="IPR029058">
    <property type="entry name" value="AB_hydrolase_fold"/>
</dbReference>
<comment type="caution">
    <text evidence="1">The sequence shown here is derived from an EMBL/GenBank/DDBJ whole genome shotgun (WGS) entry which is preliminary data.</text>
</comment>